<dbReference type="InterPro" id="IPR007278">
    <property type="entry name" value="DUF397"/>
</dbReference>
<reference evidence="2 3" key="1">
    <citation type="journal article" date="2014" name="J. Biotechnol.">
        <title>Complete genome sequence of the actinobacterium Actinoplanes friuliensis HAG 010964, producer of the lipopeptide antibiotic friulimycin.</title>
        <authorList>
            <person name="Ruckert C."/>
            <person name="Szczepanowski R."/>
            <person name="Albersmeier A."/>
            <person name="Goesmann A."/>
            <person name="Fischer N."/>
            <person name="Steinkamper A."/>
            <person name="Puhler A."/>
            <person name="Biener R."/>
            <person name="Schwartz D."/>
            <person name="Kalinowski J."/>
        </authorList>
    </citation>
    <scope>NUCLEOTIDE SEQUENCE [LARGE SCALE GENOMIC DNA]</scope>
    <source>
        <strain evidence="2 3">DSM 7358</strain>
    </source>
</reference>
<dbReference type="RefSeq" id="WP_023560997.1">
    <property type="nucleotide sequence ID" value="NC_022657.1"/>
</dbReference>
<dbReference type="AlphaFoldDB" id="U5W6B1"/>
<evidence type="ECO:0000259" key="1">
    <source>
        <dbReference type="Pfam" id="PF04149"/>
    </source>
</evidence>
<dbReference type="PATRIC" id="fig|1246995.3.peg.6482"/>
<organism evidence="2 3">
    <name type="scientific">Actinoplanes friuliensis DSM 7358</name>
    <dbReference type="NCBI Taxonomy" id="1246995"/>
    <lineage>
        <taxon>Bacteria</taxon>
        <taxon>Bacillati</taxon>
        <taxon>Actinomycetota</taxon>
        <taxon>Actinomycetes</taxon>
        <taxon>Micromonosporales</taxon>
        <taxon>Micromonosporaceae</taxon>
        <taxon>Actinoplanes</taxon>
    </lineage>
</organism>
<dbReference type="STRING" id="1246995.AFR_32020"/>
<evidence type="ECO:0000313" key="3">
    <source>
        <dbReference type="Proteomes" id="UP000017746"/>
    </source>
</evidence>
<sequence>MTDSIWTDAVWHKSSRSNGGGQCVEIAVHADLVAVRDSKDPDGAMLIFPARTWQSFLGWIVDNDELTNLGR</sequence>
<dbReference type="HOGENOM" id="CLU_131550_2_0_11"/>
<accession>U5W6B1</accession>
<dbReference type="EMBL" id="CP006272">
    <property type="protein sequence ID" value="AGZ44664.1"/>
    <property type="molecule type" value="Genomic_DNA"/>
</dbReference>
<feature type="domain" description="DUF397" evidence="1">
    <location>
        <begin position="9"/>
        <end position="58"/>
    </location>
</feature>
<dbReference type="KEGG" id="afs:AFR_32020"/>
<protein>
    <recommendedName>
        <fullName evidence="1">DUF397 domain-containing protein</fullName>
    </recommendedName>
</protein>
<gene>
    <name evidence="2" type="ORF">AFR_32020</name>
</gene>
<keyword evidence="3" id="KW-1185">Reference proteome</keyword>
<dbReference type="Pfam" id="PF04149">
    <property type="entry name" value="DUF397"/>
    <property type="match status" value="1"/>
</dbReference>
<name>U5W6B1_9ACTN</name>
<dbReference type="Proteomes" id="UP000017746">
    <property type="component" value="Chromosome"/>
</dbReference>
<proteinExistence type="predicted"/>
<evidence type="ECO:0000313" key="2">
    <source>
        <dbReference type="EMBL" id="AGZ44664.1"/>
    </source>
</evidence>